<dbReference type="InterPro" id="IPR020807">
    <property type="entry name" value="PKS_DH"/>
</dbReference>
<dbReference type="Gene3D" id="3.40.47.10">
    <property type="match status" value="1"/>
</dbReference>
<dbReference type="CDD" id="cd05274">
    <property type="entry name" value="KR_FAS_SDR_x"/>
    <property type="match status" value="1"/>
</dbReference>
<keyword evidence="5" id="KW-0012">Acyltransferase</keyword>
<dbReference type="PANTHER" id="PTHR43775:SF28">
    <property type="entry name" value="SYNTHASE, PUTATIVE-RELATED"/>
    <property type="match status" value="1"/>
</dbReference>
<dbReference type="Pfam" id="PF16197">
    <property type="entry name" value="KAsynt_C_assoc"/>
    <property type="match status" value="1"/>
</dbReference>
<comment type="caution">
    <text evidence="11">The sequence shown here is derived from an EMBL/GenBank/DDBJ whole genome shotgun (WGS) entry which is preliminary data.</text>
</comment>
<proteinExistence type="predicted"/>
<dbReference type="Gene3D" id="3.40.50.150">
    <property type="entry name" value="Vaccinia Virus protein VP39"/>
    <property type="match status" value="1"/>
</dbReference>
<dbReference type="SUPFAM" id="SSF53335">
    <property type="entry name" value="S-adenosyl-L-methionine-dependent methyltransferases"/>
    <property type="match status" value="1"/>
</dbReference>
<gene>
    <name evidence="11" type="ORF">VTL71DRAFT_8492</name>
</gene>
<dbReference type="Gene3D" id="3.90.180.10">
    <property type="entry name" value="Medium-chain alcohol dehydrogenases, catalytic domain"/>
    <property type="match status" value="1"/>
</dbReference>
<dbReference type="InterPro" id="IPR057326">
    <property type="entry name" value="KR_dom"/>
</dbReference>
<feature type="region of interest" description="N-terminal hotdog fold" evidence="6">
    <location>
        <begin position="959"/>
        <end position="1088"/>
    </location>
</feature>
<keyword evidence="4" id="KW-0511">Multifunctional enzyme</keyword>
<dbReference type="InterPro" id="IPR014030">
    <property type="entry name" value="Ketoacyl_synth_N"/>
</dbReference>
<dbReference type="InterPro" id="IPR036291">
    <property type="entry name" value="NAD(P)-bd_dom_sf"/>
</dbReference>
<dbReference type="InterPro" id="IPR036736">
    <property type="entry name" value="ACP-like_sf"/>
</dbReference>
<feature type="compositionally biased region" description="Basic and acidic residues" evidence="7">
    <location>
        <begin position="33"/>
        <end position="42"/>
    </location>
</feature>
<protein>
    <recommendedName>
        <fullName evidence="13">Polyketide synthase</fullName>
    </recommendedName>
</protein>
<dbReference type="Gene3D" id="3.40.50.720">
    <property type="entry name" value="NAD(P)-binding Rossmann-like Domain"/>
    <property type="match status" value="2"/>
</dbReference>
<dbReference type="InterPro" id="IPR020843">
    <property type="entry name" value="ER"/>
</dbReference>
<accession>A0ABR4CY01</accession>
<dbReference type="InterPro" id="IPR032821">
    <property type="entry name" value="PKS_assoc"/>
</dbReference>
<dbReference type="Pfam" id="PF13602">
    <property type="entry name" value="ADH_zinc_N_2"/>
    <property type="match status" value="1"/>
</dbReference>
<dbReference type="Pfam" id="PF08659">
    <property type="entry name" value="KR"/>
    <property type="match status" value="1"/>
</dbReference>
<dbReference type="InterPro" id="IPR049552">
    <property type="entry name" value="PKS_DH_N"/>
</dbReference>
<dbReference type="SMART" id="SM00825">
    <property type="entry name" value="PKS_KS"/>
    <property type="match status" value="1"/>
</dbReference>
<feature type="domain" description="Ketosynthase family 3 (KS3)" evidence="9">
    <location>
        <begin position="64"/>
        <end position="484"/>
    </location>
</feature>
<dbReference type="Gene3D" id="3.10.129.110">
    <property type="entry name" value="Polyketide synthase dehydratase"/>
    <property type="match status" value="1"/>
</dbReference>
<reference evidence="11 12" key="1">
    <citation type="journal article" date="2024" name="Commun. Biol.">
        <title>Comparative genomic analysis of thermophilic fungi reveals convergent evolutionary adaptations and gene losses.</title>
        <authorList>
            <person name="Steindorff A.S."/>
            <person name="Aguilar-Pontes M.V."/>
            <person name="Robinson A.J."/>
            <person name="Andreopoulos B."/>
            <person name="LaButti K."/>
            <person name="Kuo A."/>
            <person name="Mondo S."/>
            <person name="Riley R."/>
            <person name="Otillar R."/>
            <person name="Haridas S."/>
            <person name="Lipzen A."/>
            <person name="Grimwood J."/>
            <person name="Schmutz J."/>
            <person name="Clum A."/>
            <person name="Reid I.D."/>
            <person name="Moisan M.C."/>
            <person name="Butler G."/>
            <person name="Nguyen T.T.M."/>
            <person name="Dewar K."/>
            <person name="Conant G."/>
            <person name="Drula E."/>
            <person name="Henrissat B."/>
            <person name="Hansel C."/>
            <person name="Singer S."/>
            <person name="Hutchinson M.I."/>
            <person name="de Vries R.P."/>
            <person name="Natvig D.O."/>
            <person name="Powell A.J."/>
            <person name="Tsang A."/>
            <person name="Grigoriev I.V."/>
        </authorList>
    </citation>
    <scope>NUCLEOTIDE SEQUENCE [LARGE SCALE GENOMIC DNA]</scope>
    <source>
        <strain evidence="11 12">CBS 494.80</strain>
    </source>
</reference>
<feature type="region of interest" description="C-terminal hotdog fold" evidence="6">
    <location>
        <begin position="1099"/>
        <end position="1243"/>
    </location>
</feature>
<evidence type="ECO:0000256" key="2">
    <source>
        <dbReference type="ARBA" id="ARBA00022553"/>
    </source>
</evidence>
<dbReference type="SMART" id="SM00826">
    <property type="entry name" value="PKS_DH"/>
    <property type="match status" value="1"/>
</dbReference>
<dbReference type="InterPro" id="IPR049551">
    <property type="entry name" value="PKS_DH_C"/>
</dbReference>
<feature type="active site" description="Proton acceptor; for dehydratase activity" evidence="6">
    <location>
        <position position="991"/>
    </location>
</feature>
<dbReference type="Pfam" id="PF08240">
    <property type="entry name" value="ADH_N"/>
    <property type="match status" value="1"/>
</dbReference>
<dbReference type="InterPro" id="IPR016035">
    <property type="entry name" value="Acyl_Trfase/lysoPLipase"/>
</dbReference>
<dbReference type="InterPro" id="IPR042104">
    <property type="entry name" value="PKS_dehydratase_sf"/>
</dbReference>
<sequence length="2491" mass="270758">MTQTNGTDGANGTNGYHSSPVNGTNSKVSCENGARRPERDDNSNGTNNEAKENDGNVANNTGAFEPIAICGMACRLPGGIKSPDELWKFLMEQQDARVRVPATRFNIDGYYSATKKPGSTNSQYGYFLDESVDLAGLDTTFFSMHRVEAEWLDPQQKLMLEVARESLDDAGEVDYKGSNVGVYIGSFGQDWYDILNREPLRHNPVSAIASHDFMISERVSHAMDLRGPSMTIRTACSSALISLNEACMAIAKGDCGSAIVGGANLVLAPDLVVRLSDQGILSPDGSCNTFSSGANGYARGEAIVSIFIKSLSAAIRDGNPIRSVITGTAANFDGRTNPLTNPSATAQEALIRRAYEVAGISDLSKTAMFECHGTGTATGDPIETEAIAAVFGEQGIYLGAVKPNLGHSEGASGLTAVLKATLALENKTIPPNIKYSPLNPKIPWKSAKLRIPEEPTPWPVGRDERVSINSFGVGGSNGHAILESAATVLTSRHLNGEPQLATQKADGPQLLLFSAKTPYSLKGMISNYERLLNETPMNLVDLAYTLATRREHFSNRSFAIATKDKFDISSTVAKESGSLLPSSLVMVFTGQGAAWPQMGRDLMISNSTFSSTIRSLQRHLQTLGSIALTWSLEEELLKPARTSRVYEAEFSQPLCTALQIGLVDTLAAVGVRPTAVVGHSSGEIAAAYAAGALTANEAITVAYFRGVAPVQQEILGGMAAVGMGWVDVDKYLVPGVVVACDNSHSSVTLSGDRDVLEAVVANIKEMQPDIALTMLKVEKAYHSHHMLPVGEAYHNVLVASGVVGKAPSIPFFSSVTGYQYGQNKGNNLGPKYWQTNMENPVLFKSAVIAILRTKDINNEVFLELGPHSALAGPLRQILTAESSKASYVASLLRRQNSAENILQTIGKLYMLDLAIDLHSLAPSGSCVASLPCYPWDHEKRYFFESRLAREWRGREHPDHNLLGTRLAESTTLEPMWRNLLQVAVTPWLVDHRIGETIVFPFAGYVSIAAEACRQVSGVNDGVSLRNVEVSTALVVAEEGSTEIVTTMRHVRLNDELDSEWWEFSVCSHNGHIWTKHCWGEVRGESVQPDTGLSKALDLPREVDTSNWYETVRRQGLVYGPTFTSMENVKTSTQWPFQATAKTRNNRWDDCSEYHLHPIILDTILQLVSTSASHGISRSYQRLVASKIESMSIFRCTDDQLSMFVTSEPTTKGFVGSGTIWAGSKTVFQMTNSHAHIFEEPDVLDNTHVSMTARCEWTPHIDFMALKDLIRAPVSEVDSMNRLNELSRMAIAVARNVAKNIEARTPHLAQFTQWLDQMVSPSIIEADTASLKKDMESLLLRFEGSTSATTAKSVSVISNNIENLLTGLTTGFDILNAEGTLDHLVRPANDVDYSGFLQCLGNSKPNLRVLEFSSDLGEATAMNVKSLTRADGSPLYSKYVVITTSLIAPDAMKERLKSAPNVEVLTLDLAQPWADQGLEGQFDLVIARGIVSTSNKLLVIIKSLREVLSHSGRLLLEESKPGKIWLDFVLGTMPDWWSHGDDGRVRGPFLTAAEWREGLTAAGFAKVEEIHSGEWASHVLIARPELQESHKKRITLLCDSGPPAQLVTAELKSRGYQIDHCVMGQDLPRGQDVVALLEETSPLIAKFDANSFAQFRSFVQSLEGSGVLWVTRLSTIGGKNPMHAQAIGLIRTIRSEMAIDIATCEMASITSSQGASDLVDVIGKFQTRADDGILGPEYEYAIHNGEILVNRIFPFSLEEELAILDKSEGARLTISQPGRLSTLAWSSQSLIDPKDDEVELEIHACGLNFRDVLVGMQIIPSKKEPTFGYEAAGVVRRVGKNVTKLRAGDRAVVLGSSTFSTVLTAPAILCEKLSDNISFLEGACIPTVFMTAVYGLMDLGHLSKDQSVLIHSGCGGVGLAAIQVAQMLGAEIYTTVGSESKVQYLMETCGIPRNRIFNSRSDSFVENLLRETGGKGADVVLNSLSGELLHASWKCVAEWGTMVEIGKRDLLGNGRLDMHQFLANRSYCCLDLDQMTTDRPEVENRLLRYTLECFAEGLLKPIRIDQVFPASATPEAFRYMQQGKHIGKIVLEIRDAAEKSLLGEINFTKRAQAELDEAGSYLLIGGLGGLGRAMSVWMVERGARSLTFLARSAGHGLHDESFRRELESMGCSVQLVRGDVTNADDVARAMDGVLAPLKGIVQMSMVLRDRMFKDMSIEEWKDVTGPKVQGTWNLHTAALSRGLDLDFFLLFSSLSGILGQVGQANYASANTFLDAFAQYRNSIGLPCSAIDLGAMEGIGFLSENRELLRKMQGSGWRSVREVELLEALELAMISPISRRKNGDAVLLGLSPTIPLSSQDSSARLRRDVRMAIYHNTGSGGSSKGNSTNDSLKTALATFKKDPGLLCSPEPATILAVEIGKKLAALLLSGDGEVDITASTADLGLDSMVAVELRGWWKLTFGFEISTLEMLSMGTLEALGKRAAEGLRALYGA</sequence>
<name>A0ABR4CY01_9HELO</name>
<evidence type="ECO:0000256" key="3">
    <source>
        <dbReference type="ARBA" id="ARBA00022679"/>
    </source>
</evidence>
<dbReference type="CDD" id="cd05195">
    <property type="entry name" value="enoyl_red"/>
    <property type="match status" value="1"/>
</dbReference>
<dbReference type="PROSITE" id="PS52019">
    <property type="entry name" value="PKS_MFAS_DH"/>
    <property type="match status" value="1"/>
</dbReference>
<feature type="domain" description="PKS/mFAS DH" evidence="10">
    <location>
        <begin position="959"/>
        <end position="1243"/>
    </location>
</feature>
<evidence type="ECO:0000313" key="11">
    <source>
        <dbReference type="EMBL" id="KAL2074713.1"/>
    </source>
</evidence>
<dbReference type="SUPFAM" id="SSF50129">
    <property type="entry name" value="GroES-like"/>
    <property type="match status" value="1"/>
</dbReference>
<dbReference type="InterPro" id="IPR049900">
    <property type="entry name" value="PKS_mFAS_DH"/>
</dbReference>
<keyword evidence="1" id="KW-0596">Phosphopantetheine</keyword>
<evidence type="ECO:0008006" key="13">
    <source>
        <dbReference type="Google" id="ProtNLM"/>
    </source>
</evidence>
<dbReference type="InterPro" id="IPR013154">
    <property type="entry name" value="ADH-like_N"/>
</dbReference>
<dbReference type="PROSITE" id="PS50075">
    <property type="entry name" value="CARRIER"/>
    <property type="match status" value="1"/>
</dbReference>
<dbReference type="SUPFAM" id="SSF51735">
    <property type="entry name" value="NAD(P)-binding Rossmann-fold domains"/>
    <property type="match status" value="2"/>
</dbReference>
<dbReference type="InterPro" id="IPR050091">
    <property type="entry name" value="PKS_NRPS_Biosynth_Enz"/>
</dbReference>
<dbReference type="Pfam" id="PF00109">
    <property type="entry name" value="ketoacyl-synt"/>
    <property type="match status" value="1"/>
</dbReference>
<dbReference type="CDD" id="cd00833">
    <property type="entry name" value="PKS"/>
    <property type="match status" value="1"/>
</dbReference>
<evidence type="ECO:0000313" key="12">
    <source>
        <dbReference type="Proteomes" id="UP001595075"/>
    </source>
</evidence>
<dbReference type="Gene3D" id="1.10.1200.10">
    <property type="entry name" value="ACP-like"/>
    <property type="match status" value="1"/>
</dbReference>
<dbReference type="InterPro" id="IPR001227">
    <property type="entry name" value="Ac_transferase_dom_sf"/>
</dbReference>
<evidence type="ECO:0000259" key="9">
    <source>
        <dbReference type="PROSITE" id="PS52004"/>
    </source>
</evidence>
<dbReference type="Pfam" id="PF00698">
    <property type="entry name" value="Acyl_transf_1"/>
    <property type="match status" value="1"/>
</dbReference>
<evidence type="ECO:0000256" key="7">
    <source>
        <dbReference type="SAM" id="MobiDB-lite"/>
    </source>
</evidence>
<evidence type="ECO:0000256" key="6">
    <source>
        <dbReference type="PROSITE-ProRule" id="PRU01363"/>
    </source>
</evidence>
<dbReference type="PROSITE" id="PS52004">
    <property type="entry name" value="KS3_2"/>
    <property type="match status" value="1"/>
</dbReference>
<dbReference type="InterPro" id="IPR016039">
    <property type="entry name" value="Thiolase-like"/>
</dbReference>
<dbReference type="SMART" id="SM00829">
    <property type="entry name" value="PKS_ER"/>
    <property type="match status" value="1"/>
</dbReference>
<dbReference type="Proteomes" id="UP001595075">
    <property type="component" value="Unassembled WGS sequence"/>
</dbReference>
<dbReference type="InterPro" id="IPR011032">
    <property type="entry name" value="GroES-like_sf"/>
</dbReference>
<dbReference type="InterPro" id="IPR014043">
    <property type="entry name" value="Acyl_transferase_dom"/>
</dbReference>
<keyword evidence="12" id="KW-1185">Reference proteome</keyword>
<dbReference type="Gene3D" id="3.40.366.10">
    <property type="entry name" value="Malonyl-Coenzyme A Acyl Carrier Protein, domain 2"/>
    <property type="match status" value="1"/>
</dbReference>
<dbReference type="SMART" id="SM00823">
    <property type="entry name" value="PKS_PP"/>
    <property type="match status" value="1"/>
</dbReference>
<dbReference type="Pfam" id="PF02801">
    <property type="entry name" value="Ketoacyl-synt_C"/>
    <property type="match status" value="1"/>
</dbReference>
<evidence type="ECO:0000256" key="1">
    <source>
        <dbReference type="ARBA" id="ARBA00022450"/>
    </source>
</evidence>
<dbReference type="SUPFAM" id="SSF53901">
    <property type="entry name" value="Thiolase-like"/>
    <property type="match status" value="1"/>
</dbReference>
<dbReference type="PANTHER" id="PTHR43775">
    <property type="entry name" value="FATTY ACID SYNTHASE"/>
    <property type="match status" value="1"/>
</dbReference>
<feature type="compositionally biased region" description="Low complexity" evidence="7">
    <location>
        <begin position="1"/>
        <end position="15"/>
    </location>
</feature>
<dbReference type="SUPFAM" id="SSF47336">
    <property type="entry name" value="ACP-like"/>
    <property type="match status" value="1"/>
</dbReference>
<dbReference type="InterPro" id="IPR029063">
    <property type="entry name" value="SAM-dependent_MTases_sf"/>
</dbReference>
<organism evidence="11 12">
    <name type="scientific">Oculimacula yallundae</name>
    <dbReference type="NCBI Taxonomy" id="86028"/>
    <lineage>
        <taxon>Eukaryota</taxon>
        <taxon>Fungi</taxon>
        <taxon>Dikarya</taxon>
        <taxon>Ascomycota</taxon>
        <taxon>Pezizomycotina</taxon>
        <taxon>Leotiomycetes</taxon>
        <taxon>Helotiales</taxon>
        <taxon>Ploettnerulaceae</taxon>
        <taxon>Oculimacula</taxon>
    </lineage>
</organism>
<feature type="compositionally biased region" description="Polar residues" evidence="7">
    <location>
        <begin position="16"/>
        <end position="29"/>
    </location>
</feature>
<dbReference type="Gene3D" id="3.30.70.3290">
    <property type="match status" value="1"/>
</dbReference>
<dbReference type="InterPro" id="IPR020841">
    <property type="entry name" value="PKS_Beta-ketoAc_synthase_dom"/>
</dbReference>
<evidence type="ECO:0000256" key="4">
    <source>
        <dbReference type="ARBA" id="ARBA00023268"/>
    </source>
</evidence>
<feature type="domain" description="Carrier" evidence="8">
    <location>
        <begin position="2408"/>
        <end position="2485"/>
    </location>
</feature>
<dbReference type="EMBL" id="JAZHXI010000002">
    <property type="protein sequence ID" value="KAL2074713.1"/>
    <property type="molecule type" value="Genomic_DNA"/>
</dbReference>
<dbReference type="InterPro" id="IPR009081">
    <property type="entry name" value="PP-bd_ACP"/>
</dbReference>
<evidence type="ECO:0000259" key="10">
    <source>
        <dbReference type="PROSITE" id="PS52019"/>
    </source>
</evidence>
<dbReference type="SMART" id="SM00827">
    <property type="entry name" value="PKS_AT"/>
    <property type="match status" value="1"/>
</dbReference>
<dbReference type="SUPFAM" id="SSF52151">
    <property type="entry name" value="FabD/lysophospholipase-like"/>
    <property type="match status" value="1"/>
</dbReference>
<dbReference type="InterPro" id="IPR020806">
    <property type="entry name" value="PKS_PP-bd"/>
</dbReference>
<dbReference type="SMART" id="SM00822">
    <property type="entry name" value="PKS_KR"/>
    <property type="match status" value="1"/>
</dbReference>
<keyword evidence="3" id="KW-0808">Transferase</keyword>
<evidence type="ECO:0000256" key="5">
    <source>
        <dbReference type="ARBA" id="ARBA00023315"/>
    </source>
</evidence>
<dbReference type="InterPro" id="IPR016036">
    <property type="entry name" value="Malonyl_transacylase_ACP-bd"/>
</dbReference>
<feature type="region of interest" description="Disordered" evidence="7">
    <location>
        <begin position="1"/>
        <end position="59"/>
    </location>
</feature>
<dbReference type="InterPro" id="IPR014031">
    <property type="entry name" value="Ketoacyl_synth_C"/>
</dbReference>
<dbReference type="Pfam" id="PF14765">
    <property type="entry name" value="PS-DH"/>
    <property type="match status" value="1"/>
</dbReference>
<keyword evidence="2" id="KW-0597">Phosphoprotein</keyword>
<dbReference type="Pfam" id="PF21089">
    <property type="entry name" value="PKS_DH_N"/>
    <property type="match status" value="1"/>
</dbReference>
<dbReference type="InterPro" id="IPR013968">
    <property type="entry name" value="PKS_KR"/>
</dbReference>
<feature type="active site" description="Proton donor; for dehydratase activity" evidence="6">
    <location>
        <position position="1161"/>
    </location>
</feature>
<evidence type="ECO:0000259" key="8">
    <source>
        <dbReference type="PROSITE" id="PS50075"/>
    </source>
</evidence>
<dbReference type="SUPFAM" id="SSF55048">
    <property type="entry name" value="Probable ACP-binding domain of malonyl-CoA ACP transacylase"/>
    <property type="match status" value="1"/>
</dbReference>